<dbReference type="CDD" id="cd08602">
    <property type="entry name" value="GDPD_ScGlpQ1_like"/>
    <property type="match status" value="1"/>
</dbReference>
<evidence type="ECO:0000256" key="2">
    <source>
        <dbReference type="ARBA" id="ARBA00012247"/>
    </source>
</evidence>
<evidence type="ECO:0000256" key="4">
    <source>
        <dbReference type="ARBA" id="ARBA00022798"/>
    </source>
</evidence>
<dbReference type="GO" id="GO:0006071">
    <property type="term" value="P:glycerol metabolic process"/>
    <property type="evidence" value="ECO:0007669"/>
    <property type="project" value="UniProtKB-KW"/>
</dbReference>
<evidence type="ECO:0000256" key="3">
    <source>
        <dbReference type="ARBA" id="ARBA00022729"/>
    </source>
</evidence>
<dbReference type="GO" id="GO:0006629">
    <property type="term" value="P:lipid metabolic process"/>
    <property type="evidence" value="ECO:0007669"/>
    <property type="project" value="InterPro"/>
</dbReference>
<dbReference type="Pfam" id="PF03009">
    <property type="entry name" value="GDPD"/>
    <property type="match status" value="1"/>
</dbReference>
<accession>A0A1S8CY04</accession>
<dbReference type="InterPro" id="IPR017946">
    <property type="entry name" value="PLC-like_Pdiesterase_TIM-brl"/>
</dbReference>
<evidence type="ECO:0000313" key="9">
    <source>
        <dbReference type="Proteomes" id="UP000192132"/>
    </source>
</evidence>
<dbReference type="EC" id="3.1.4.46" evidence="2"/>
<dbReference type="PANTHER" id="PTHR43620:SF7">
    <property type="entry name" value="GLYCEROPHOSPHODIESTER PHOSPHODIESTERASE GDPD5-RELATED"/>
    <property type="match status" value="1"/>
</dbReference>
<evidence type="ECO:0000256" key="1">
    <source>
        <dbReference type="ARBA" id="ARBA00007277"/>
    </source>
</evidence>
<dbReference type="InterPro" id="IPR030395">
    <property type="entry name" value="GP_PDE_dom"/>
</dbReference>
<dbReference type="PROSITE" id="PS51257">
    <property type="entry name" value="PROKAR_LIPOPROTEIN"/>
    <property type="match status" value="1"/>
</dbReference>
<name>A0A1S8CY04_9GAMM</name>
<dbReference type="GO" id="GO:0008889">
    <property type="term" value="F:glycerophosphodiester phosphodiesterase activity"/>
    <property type="evidence" value="ECO:0007669"/>
    <property type="project" value="UniProtKB-EC"/>
</dbReference>
<comment type="caution">
    <text evidence="8">The sequence shown here is derived from an EMBL/GenBank/DDBJ whole genome shotgun (WGS) entry which is preliminary data.</text>
</comment>
<gene>
    <name evidence="8" type="ORF">BKE30_00815</name>
</gene>
<feature type="domain" description="GP-PDE" evidence="7">
    <location>
        <begin position="45"/>
        <end position="392"/>
    </location>
</feature>
<keyword evidence="4" id="KW-0319">Glycerol metabolism</keyword>
<dbReference type="Proteomes" id="UP000192132">
    <property type="component" value="Unassembled WGS sequence"/>
</dbReference>
<dbReference type="SUPFAM" id="SSF51695">
    <property type="entry name" value="PLC-like phosphodiesterases"/>
    <property type="match status" value="1"/>
</dbReference>
<dbReference type="STRING" id="1907941.BKE30_00815"/>
<protein>
    <recommendedName>
        <fullName evidence="2">glycerophosphodiester phosphodiesterase</fullName>
        <ecNumber evidence="2">3.1.4.46</ecNumber>
    </recommendedName>
</protein>
<comment type="catalytic activity">
    <reaction evidence="6">
        <text>a sn-glycero-3-phosphodiester + H2O = an alcohol + sn-glycerol 3-phosphate + H(+)</text>
        <dbReference type="Rhea" id="RHEA:12969"/>
        <dbReference type="ChEBI" id="CHEBI:15377"/>
        <dbReference type="ChEBI" id="CHEBI:15378"/>
        <dbReference type="ChEBI" id="CHEBI:30879"/>
        <dbReference type="ChEBI" id="CHEBI:57597"/>
        <dbReference type="ChEBI" id="CHEBI:83408"/>
        <dbReference type="EC" id="3.1.4.46"/>
    </reaction>
</comment>
<dbReference type="RefSeq" id="WP_076876773.1">
    <property type="nucleotide sequence ID" value="NZ_MLCN01000003.1"/>
</dbReference>
<comment type="similarity">
    <text evidence="1">Belongs to the glycerophosphoryl diester phosphodiesterase family.</text>
</comment>
<dbReference type="OrthoDB" id="9795622at2"/>
<dbReference type="AlphaFoldDB" id="A0A1S8CY04"/>
<reference evidence="8 9" key="1">
    <citation type="submission" date="2016-10" db="EMBL/GenBank/DDBJ databases">
        <title>Draft Genome sequence of Alkanindiges sp. strain H1.</title>
        <authorList>
            <person name="Subhash Y."/>
            <person name="Lee S."/>
        </authorList>
    </citation>
    <scope>NUCLEOTIDE SEQUENCE [LARGE SCALE GENOMIC DNA]</scope>
    <source>
        <strain evidence="8 9">H1</strain>
    </source>
</reference>
<evidence type="ECO:0000313" key="8">
    <source>
        <dbReference type="EMBL" id="ONG42079.1"/>
    </source>
</evidence>
<proteinExistence type="inferred from homology"/>
<sequence>MMFNKQKMIGAVIGSILATTLAGCNDDNDNSSDAPAVINPTPKKALVYGHRGAAGYLPDHTLQGYKKGMELGADFVEPDLVMTKDGILVCRHEPNIGGTTNVAAHPEFASRKTSKMVDGVMVKDDWFVSDFTLSELKTLRAIQPIPQDRSTEFDGQFEIPTFEEMIATVQAENKRLGKTVGIIPEIKHSTFHASIFGQHKIEDEVLRILAKNGYNKKESPVIIQSFEVSNLKYLNGKTDVRLVQLIDGAANLDGTTKYVIPYDLVAQGITTEKPLNTAEGLVAAAKYADIIGPWKNYIVGGKAVDKNNDGKADDVNGDGLVDERDRTLSAPTDFIKHAHAAGLQVVPYTFRNEPRRLASDYKGDPKAEYKKFYDLGVDGVFTDFVDTAVAARDGK</sequence>
<organism evidence="8 9">
    <name type="scientific">Alkanindiges hydrocarboniclasticus</name>
    <dbReference type="NCBI Taxonomy" id="1907941"/>
    <lineage>
        <taxon>Bacteria</taxon>
        <taxon>Pseudomonadati</taxon>
        <taxon>Pseudomonadota</taxon>
        <taxon>Gammaproteobacteria</taxon>
        <taxon>Moraxellales</taxon>
        <taxon>Moraxellaceae</taxon>
        <taxon>Alkanindiges</taxon>
    </lineage>
</organism>
<dbReference type="GO" id="GO:0042597">
    <property type="term" value="C:periplasmic space"/>
    <property type="evidence" value="ECO:0007669"/>
    <property type="project" value="TreeGrafter"/>
</dbReference>
<evidence type="ECO:0000259" key="7">
    <source>
        <dbReference type="PROSITE" id="PS51704"/>
    </source>
</evidence>
<keyword evidence="5" id="KW-0378">Hydrolase</keyword>
<keyword evidence="3" id="KW-0732">Signal</keyword>
<keyword evidence="9" id="KW-1185">Reference proteome</keyword>
<dbReference type="EMBL" id="MLCN01000003">
    <property type="protein sequence ID" value="ONG42079.1"/>
    <property type="molecule type" value="Genomic_DNA"/>
</dbReference>
<dbReference type="PROSITE" id="PS51704">
    <property type="entry name" value="GP_PDE"/>
    <property type="match status" value="1"/>
</dbReference>
<dbReference type="Gene3D" id="3.20.20.190">
    <property type="entry name" value="Phosphatidylinositol (PI) phosphodiesterase"/>
    <property type="match status" value="1"/>
</dbReference>
<dbReference type="PANTHER" id="PTHR43620">
    <property type="entry name" value="GLYCEROPHOSPHORYL DIESTER PHOSPHODIESTERASE"/>
    <property type="match status" value="1"/>
</dbReference>
<evidence type="ECO:0000256" key="5">
    <source>
        <dbReference type="ARBA" id="ARBA00022801"/>
    </source>
</evidence>
<evidence type="ECO:0000256" key="6">
    <source>
        <dbReference type="ARBA" id="ARBA00047512"/>
    </source>
</evidence>